<comment type="caution">
    <text evidence="4">The sequence shown here is derived from an EMBL/GenBank/DDBJ whole genome shotgun (WGS) entry which is preliminary data.</text>
</comment>
<gene>
    <name evidence="4" type="ORF">MESMUL_17830</name>
</gene>
<dbReference type="GO" id="GO:0046872">
    <property type="term" value="F:metal ion binding"/>
    <property type="evidence" value="ECO:0007669"/>
    <property type="project" value="UniProtKB-KW"/>
</dbReference>
<evidence type="ECO:0000313" key="4">
    <source>
        <dbReference type="EMBL" id="GBO94429.1"/>
    </source>
</evidence>
<dbReference type="Proteomes" id="UP000266091">
    <property type="component" value="Unassembled WGS sequence"/>
</dbReference>
<feature type="compositionally biased region" description="Basic and acidic residues" evidence="2">
    <location>
        <begin position="97"/>
        <end position="117"/>
    </location>
</feature>
<feature type="domain" description="Cupin type-2" evidence="3">
    <location>
        <begin position="32"/>
        <end position="80"/>
    </location>
</feature>
<dbReference type="InterPro" id="IPR051610">
    <property type="entry name" value="GPI/OXD"/>
</dbReference>
<accession>A0A388SG43</accession>
<evidence type="ECO:0000313" key="5">
    <source>
        <dbReference type="Proteomes" id="UP000266091"/>
    </source>
</evidence>
<keyword evidence="5" id="KW-1185">Reference proteome</keyword>
<dbReference type="PANTHER" id="PTHR35848:SF6">
    <property type="entry name" value="CUPIN TYPE-2 DOMAIN-CONTAINING PROTEIN"/>
    <property type="match status" value="1"/>
</dbReference>
<evidence type="ECO:0000256" key="1">
    <source>
        <dbReference type="ARBA" id="ARBA00022723"/>
    </source>
</evidence>
<feature type="region of interest" description="Disordered" evidence="2">
    <location>
        <begin position="94"/>
        <end position="118"/>
    </location>
</feature>
<proteinExistence type="predicted"/>
<keyword evidence="1" id="KW-0479">Metal-binding</keyword>
<dbReference type="EMBL" id="BGZJ01000002">
    <property type="protein sequence ID" value="GBO94429.1"/>
    <property type="molecule type" value="Genomic_DNA"/>
</dbReference>
<organism evidence="4 5">
    <name type="scientific">Mesosutterella multiformis</name>
    <dbReference type="NCBI Taxonomy" id="2259133"/>
    <lineage>
        <taxon>Bacteria</taxon>
        <taxon>Pseudomonadati</taxon>
        <taxon>Pseudomonadota</taxon>
        <taxon>Betaproteobacteria</taxon>
        <taxon>Burkholderiales</taxon>
        <taxon>Sutterellaceae</taxon>
        <taxon>Mesosutterella</taxon>
    </lineage>
</organism>
<protein>
    <recommendedName>
        <fullName evidence="3">Cupin type-2 domain-containing protein</fullName>
    </recommendedName>
</protein>
<sequence length="155" mass="17300">MANYKLVHSEPAPRVELHEALGLTGAEVSINTVPPNGGVPFVHVHTNNEELYIVLEGKGELWIDGETLPIQAGDSFRIDPAGKRDPRRGGFLSQIHLHPDEGSQPRRLHDDGREARGRQGALDEVIRLCREAEKRKKRQIPVNGICLFRYSDALI</sequence>
<reference evidence="4 5" key="1">
    <citation type="journal article" date="2018" name="Int. J. Syst. Evol. Microbiol.">
        <title>Mesosutterella multiformis gen. nov., sp. nov., a member of the family Sutterellaceae and Sutterella megalosphaeroides sp. nov., isolated from human faeces.</title>
        <authorList>
            <person name="Sakamoto M."/>
            <person name="Ikeyama N."/>
            <person name="Kunihiro T."/>
            <person name="Iino T."/>
            <person name="Yuki M."/>
            <person name="Ohkuma M."/>
        </authorList>
    </citation>
    <scope>NUCLEOTIDE SEQUENCE [LARGE SCALE GENOMIC DNA]</scope>
    <source>
        <strain evidence="4 5">4NBBH2</strain>
    </source>
</reference>
<evidence type="ECO:0000256" key="2">
    <source>
        <dbReference type="SAM" id="MobiDB-lite"/>
    </source>
</evidence>
<dbReference type="InterPro" id="IPR011051">
    <property type="entry name" value="RmlC_Cupin_sf"/>
</dbReference>
<dbReference type="InterPro" id="IPR014710">
    <property type="entry name" value="RmlC-like_jellyroll"/>
</dbReference>
<evidence type="ECO:0000259" key="3">
    <source>
        <dbReference type="Pfam" id="PF07883"/>
    </source>
</evidence>
<dbReference type="PANTHER" id="PTHR35848">
    <property type="entry name" value="OXALATE-BINDING PROTEIN"/>
    <property type="match status" value="1"/>
</dbReference>
<dbReference type="AlphaFoldDB" id="A0A388SG43"/>
<dbReference type="InterPro" id="IPR013096">
    <property type="entry name" value="Cupin_2"/>
</dbReference>
<dbReference type="Gene3D" id="2.60.120.10">
    <property type="entry name" value="Jelly Rolls"/>
    <property type="match status" value="1"/>
</dbReference>
<dbReference type="Pfam" id="PF07883">
    <property type="entry name" value="Cupin_2"/>
    <property type="match status" value="1"/>
</dbReference>
<dbReference type="RefSeq" id="WP_238691407.1">
    <property type="nucleotide sequence ID" value="NZ_BGZJ01000002.1"/>
</dbReference>
<name>A0A388SG43_9BURK</name>
<dbReference type="SUPFAM" id="SSF51182">
    <property type="entry name" value="RmlC-like cupins"/>
    <property type="match status" value="1"/>
</dbReference>